<sequence length="1155" mass="128459">MANPAADPKAAPLADDLKGFALSLPTTVFPKNFFCARCTQLAVDSWKLLCCNKVICSSCQVALQFPTACPLCDHSPLEAESCTPNKALRNTMRVWLDRRKKKEETKAAAQAATPLGDGAPAAPEVQPTDDAADRPVESVDQVSMAEVVPMEQTSAAADTVGHVTERLASASVQPNEDNTSPRVDSERRGSSALQHVDRSTEPTAADGATDGNAANASIGGVMANQPMMNGMQDQMGFGFPNQAGFNNGMGWNSMNQMNGMPNMMTNGNWNDFNTMNGMSSGMYGNFGGNMGLGMNDMSAMNMMNFGGGYGNGWNGMGGGYGNFNGHNQMGGYNQSGAYPEMMNQFPKNSFPNQNQTRFHANQGGAYPQRNNRNGSYGGGPGFQNANSRPGSRSGPAQNVRRFHHHLPPRPSPMAGKSSDSTTDEYLLKQRDGQSPDGTATATPDVKTEEEQRKVSAESTEEGNDIMDGADPSVDPSAAQKASTGETSENANETTNQAEDDSDETAQGGGELSRIQTVDSGDADMESYNQSTMGSGMHASMPYPQGMMDQFASHSMNASFDSSLSMNMGYDHNHNIGPRGNFNNGAYGAARVLTGQPTEPIGVGVVGAPTGPRAMREGRPNTGFSSRMNSGRYNPPAKSITPAQDPVPGSPQRRVRSRSPQRDENLRVKERSSTRSRSRSLSREREGDRDERRERSRSADRESRREGRGRSPTPQSDDDYERRKERRHHRSSRYDDRDEDYDGRHRDEKGSRDDRTRSASADSKYRSSRRDKDKHRSSRSHRDRSKEHRRRHRSRSPAEDKYEDEEAYTNGEKESDGSSRRKHRSGDKDKYRERDRERSRDRDRERDRKDRKERDREYEYERSREKDKDRKRRRDRELEDDARDYEDNGYRSSRRSRKDRGRERDRDCDYDDRERKEKPRQQENEEDVVGQTLKKRPISPPLNAPTGPSANGFSIKGRSKNAIMPPPVQPPTGPRAFQPPKGPAADRNKERSDSRDHRRKSSASSVPSGPSTPATSATQDHYAAERERNARERDSRDKVDKSNRDVLTKSLHTRVHSSSRPSLSSKRSRDDIEDAEGSEATARDIPRGPRADVKAPTGPASHRDKRRKSGATGDDNIANLFTAGLRKNAKARRGGVRTEGDVEREMERVERERERR</sequence>
<feature type="compositionally biased region" description="Basic residues" evidence="1">
    <location>
        <begin position="771"/>
        <end position="794"/>
    </location>
</feature>
<feature type="compositionally biased region" description="Basic and acidic residues" evidence="1">
    <location>
        <begin position="680"/>
        <end position="708"/>
    </location>
</feature>
<feature type="compositionally biased region" description="Low complexity" evidence="1">
    <location>
        <begin position="203"/>
        <end position="216"/>
    </location>
</feature>
<evidence type="ECO:0008006" key="4">
    <source>
        <dbReference type="Google" id="ProtNLM"/>
    </source>
</evidence>
<name>A0A9W8XZP7_9PLEO</name>
<evidence type="ECO:0000256" key="1">
    <source>
        <dbReference type="SAM" id="MobiDB-lite"/>
    </source>
</evidence>
<feature type="compositionally biased region" description="Basic and acidic residues" evidence="1">
    <location>
        <begin position="445"/>
        <end position="455"/>
    </location>
</feature>
<gene>
    <name evidence="2" type="ORF">N0V83_009769</name>
</gene>
<feature type="region of interest" description="Disordered" evidence="1">
    <location>
        <begin position="166"/>
        <end position="217"/>
    </location>
</feature>
<feature type="compositionally biased region" description="Pro residues" evidence="1">
    <location>
        <begin position="963"/>
        <end position="972"/>
    </location>
</feature>
<feature type="region of interest" description="Disordered" evidence="1">
    <location>
        <begin position="604"/>
        <end position="1155"/>
    </location>
</feature>
<feature type="compositionally biased region" description="Low complexity" evidence="1">
    <location>
        <begin position="1001"/>
        <end position="1017"/>
    </location>
</feature>
<feature type="compositionally biased region" description="Basic and acidic residues" evidence="1">
    <location>
        <begin position="1080"/>
        <end position="1092"/>
    </location>
</feature>
<evidence type="ECO:0000313" key="3">
    <source>
        <dbReference type="Proteomes" id="UP001140560"/>
    </source>
</evidence>
<protein>
    <recommendedName>
        <fullName evidence="4">RING-type domain-containing protein</fullName>
    </recommendedName>
</protein>
<accession>A0A9W8XZP7</accession>
<dbReference type="OrthoDB" id="106784at2759"/>
<evidence type="ECO:0000313" key="2">
    <source>
        <dbReference type="EMBL" id="KAJ4363475.1"/>
    </source>
</evidence>
<feature type="compositionally biased region" description="Basic and acidic residues" evidence="1">
    <location>
        <begin position="1021"/>
        <end position="1046"/>
    </location>
</feature>
<feature type="compositionally biased region" description="Polar residues" evidence="1">
    <location>
        <begin position="345"/>
        <end position="359"/>
    </location>
</feature>
<feature type="region of interest" description="Disordered" evidence="1">
    <location>
        <begin position="101"/>
        <end position="138"/>
    </location>
</feature>
<feature type="compositionally biased region" description="Basic and acidic residues" evidence="1">
    <location>
        <begin position="983"/>
        <end position="995"/>
    </location>
</feature>
<feature type="compositionally biased region" description="Basic and acidic residues" evidence="1">
    <location>
        <begin position="825"/>
        <end position="867"/>
    </location>
</feature>
<feature type="compositionally biased region" description="Basic and acidic residues" evidence="1">
    <location>
        <begin position="899"/>
        <end position="922"/>
    </location>
</feature>
<reference evidence="2" key="1">
    <citation type="submission" date="2022-10" db="EMBL/GenBank/DDBJ databases">
        <title>Tapping the CABI collections for fungal endophytes: first genome assemblies for Collariella, Neodidymelliopsis, Ascochyta clinopodiicola, Didymella pomorum, Didymosphaeria variabile, Neocosmospora piperis and Neocucurbitaria cava.</title>
        <authorList>
            <person name="Hill R."/>
        </authorList>
    </citation>
    <scope>NUCLEOTIDE SEQUENCE</scope>
    <source>
        <strain evidence="2">IMI 356814</strain>
    </source>
</reference>
<feature type="compositionally biased region" description="Polar residues" evidence="1">
    <location>
        <begin position="479"/>
        <end position="496"/>
    </location>
</feature>
<feature type="compositionally biased region" description="Basic and acidic residues" evidence="1">
    <location>
        <begin position="731"/>
        <end position="770"/>
    </location>
</feature>
<proteinExistence type="predicted"/>
<dbReference type="AlphaFoldDB" id="A0A9W8XZP7"/>
<dbReference type="Proteomes" id="UP001140560">
    <property type="component" value="Unassembled WGS sequence"/>
</dbReference>
<feature type="compositionally biased region" description="Basic and acidic residues" evidence="1">
    <location>
        <begin position="1135"/>
        <end position="1155"/>
    </location>
</feature>
<feature type="compositionally biased region" description="Basic and acidic residues" evidence="1">
    <location>
        <begin position="659"/>
        <end position="672"/>
    </location>
</feature>
<feature type="compositionally biased region" description="Polar residues" evidence="1">
    <location>
        <begin position="170"/>
        <end position="182"/>
    </location>
</feature>
<dbReference type="EMBL" id="JAPEUY010000019">
    <property type="protein sequence ID" value="KAJ4363475.1"/>
    <property type="molecule type" value="Genomic_DNA"/>
</dbReference>
<keyword evidence="3" id="KW-1185">Reference proteome</keyword>
<feature type="compositionally biased region" description="Polar residues" evidence="1">
    <location>
        <begin position="383"/>
        <end position="396"/>
    </location>
</feature>
<comment type="caution">
    <text evidence="2">The sequence shown here is derived from an EMBL/GenBank/DDBJ whole genome shotgun (WGS) entry which is preliminary data.</text>
</comment>
<feature type="compositionally biased region" description="Basic and acidic residues" evidence="1">
    <location>
        <begin position="183"/>
        <end position="200"/>
    </location>
</feature>
<organism evidence="2 3">
    <name type="scientific">Neocucurbitaria cava</name>
    <dbReference type="NCBI Taxonomy" id="798079"/>
    <lineage>
        <taxon>Eukaryota</taxon>
        <taxon>Fungi</taxon>
        <taxon>Dikarya</taxon>
        <taxon>Ascomycota</taxon>
        <taxon>Pezizomycotina</taxon>
        <taxon>Dothideomycetes</taxon>
        <taxon>Pleosporomycetidae</taxon>
        <taxon>Pleosporales</taxon>
        <taxon>Pleosporineae</taxon>
        <taxon>Cucurbitariaceae</taxon>
        <taxon>Neocucurbitaria</taxon>
    </lineage>
</organism>
<feature type="region of interest" description="Disordered" evidence="1">
    <location>
        <begin position="338"/>
        <end position="520"/>
    </location>
</feature>
<feature type="compositionally biased region" description="Polar residues" evidence="1">
    <location>
        <begin position="621"/>
        <end position="631"/>
    </location>
</feature>